<name>A0A438NGB7_EXOME</name>
<dbReference type="GO" id="GO:0017183">
    <property type="term" value="P:protein histidyl modification to diphthamide"/>
    <property type="evidence" value="ECO:0007669"/>
    <property type="project" value="TreeGrafter"/>
</dbReference>
<evidence type="ECO:0000313" key="5">
    <source>
        <dbReference type="EMBL" id="RVX74779.1"/>
    </source>
</evidence>
<proteinExistence type="predicted"/>
<dbReference type="PANTHER" id="PTHR46042">
    <property type="entry name" value="DIPHTHINE METHYLTRANSFERASE"/>
    <property type="match status" value="1"/>
</dbReference>
<dbReference type="VEuPathDB" id="FungiDB:PV10_00604"/>
<feature type="region of interest" description="Disordered" evidence="4">
    <location>
        <begin position="24"/>
        <end position="46"/>
    </location>
</feature>
<sequence>MAIPKPSLTDLIKNLKLILQSRYSATKQSSRDQQPLSKMEPSEPEDYVTRTALQEIDTVEISPLHPEYMVIGTYSLVKTSEPRDYEAQTRRGTLQILPVSSIFIPKYAGMLPPSLDKLEFSCAIVDIHFHPSDPSLLGAATSIGEIHFFRFIKHGDVLGRRVLVRLIPLGIAKVAEDDQHGLSALVTQFTWLSDLSTHGIRDLNDFQRVGLAFTTSFGDTKIASLEIPAIRDLNDHRVSSTKPPDVHFKCEQVSHHELEAWTVSTFPLASTHDNTTCLVLSGGDDSALLAAQVTLPNLSSSQLDEDQTITSSPLWKERRTHTAGVVAILPLPRIRTTTSSRGGPEPIKEIVPLVTGSYDETLRVFELDLVTFRPTLKTEISLSGGVWRLKVLDQYSTLSLQGESNGEHLIDEDQKIGIVHGSRQGSDLGNVKQHTLILASLMHAGAMVLRLTYSHRPSPGEDAWTVTPLTKFRAGHESMVYCCDASLDVDDQELGGGMGSNANEPLRREESEARDSNGKGKDKASPTLDANTQHHKVSPPTYTVVSTSFYDMKICTWKFVDEYKATVKQNAAASGVRIGK</sequence>
<dbReference type="AlphaFoldDB" id="A0A438NGB7"/>
<evidence type="ECO:0000256" key="2">
    <source>
        <dbReference type="ARBA" id="ARBA00022737"/>
    </source>
</evidence>
<reference evidence="5 6" key="1">
    <citation type="submission" date="2017-03" db="EMBL/GenBank/DDBJ databases">
        <title>Genomes of endolithic fungi from Antarctica.</title>
        <authorList>
            <person name="Coleine C."/>
            <person name="Masonjones S."/>
            <person name="Stajich J.E."/>
        </authorList>
    </citation>
    <scope>NUCLEOTIDE SEQUENCE [LARGE SCALE GENOMIC DNA]</scope>
    <source>
        <strain evidence="5 6">CCFEE 6314</strain>
    </source>
</reference>
<comment type="caution">
    <text evidence="5">The sequence shown here is derived from an EMBL/GenBank/DDBJ whole genome shotgun (WGS) entry which is preliminary data.</text>
</comment>
<keyword evidence="1" id="KW-0853">WD repeat</keyword>
<dbReference type="GO" id="GO:0061685">
    <property type="term" value="F:diphthine methylesterase activity"/>
    <property type="evidence" value="ECO:0007669"/>
    <property type="project" value="TreeGrafter"/>
</dbReference>
<dbReference type="GO" id="GO:0005737">
    <property type="term" value="C:cytoplasm"/>
    <property type="evidence" value="ECO:0007669"/>
    <property type="project" value="TreeGrafter"/>
</dbReference>
<feature type="region of interest" description="Disordered" evidence="4">
    <location>
        <begin position="493"/>
        <end position="538"/>
    </location>
</feature>
<dbReference type="PANTHER" id="PTHR46042:SF1">
    <property type="entry name" value="DIPHTHINE METHYLTRANSFERASE"/>
    <property type="match status" value="1"/>
</dbReference>
<protein>
    <submittedName>
        <fullName evidence="5">Uncharacterized protein</fullName>
    </submittedName>
</protein>
<evidence type="ECO:0000256" key="3">
    <source>
        <dbReference type="ARBA" id="ARBA00043952"/>
    </source>
</evidence>
<gene>
    <name evidence="5" type="ORF">B0A52_01056</name>
</gene>
<dbReference type="OrthoDB" id="1930760at2759"/>
<dbReference type="InterPro" id="IPR052415">
    <property type="entry name" value="Diphthine_MTase"/>
</dbReference>
<evidence type="ECO:0000313" key="6">
    <source>
        <dbReference type="Proteomes" id="UP000288859"/>
    </source>
</evidence>
<keyword evidence="2" id="KW-0677">Repeat</keyword>
<dbReference type="Proteomes" id="UP000288859">
    <property type="component" value="Unassembled WGS sequence"/>
</dbReference>
<comment type="pathway">
    <text evidence="3">Protein modification.</text>
</comment>
<evidence type="ECO:0000256" key="1">
    <source>
        <dbReference type="ARBA" id="ARBA00022574"/>
    </source>
</evidence>
<dbReference type="EMBL" id="NAJM01000003">
    <property type="protein sequence ID" value="RVX74779.1"/>
    <property type="molecule type" value="Genomic_DNA"/>
</dbReference>
<feature type="compositionally biased region" description="Polar residues" evidence="4">
    <location>
        <begin position="24"/>
        <end position="36"/>
    </location>
</feature>
<organism evidence="5 6">
    <name type="scientific">Exophiala mesophila</name>
    <name type="common">Black yeast-like fungus</name>
    <dbReference type="NCBI Taxonomy" id="212818"/>
    <lineage>
        <taxon>Eukaryota</taxon>
        <taxon>Fungi</taxon>
        <taxon>Dikarya</taxon>
        <taxon>Ascomycota</taxon>
        <taxon>Pezizomycotina</taxon>
        <taxon>Eurotiomycetes</taxon>
        <taxon>Chaetothyriomycetidae</taxon>
        <taxon>Chaetothyriales</taxon>
        <taxon>Herpotrichiellaceae</taxon>
        <taxon>Exophiala</taxon>
    </lineage>
</organism>
<evidence type="ECO:0000256" key="4">
    <source>
        <dbReference type="SAM" id="MobiDB-lite"/>
    </source>
</evidence>
<accession>A0A438NGB7</accession>
<feature type="compositionally biased region" description="Basic and acidic residues" evidence="4">
    <location>
        <begin position="505"/>
        <end position="524"/>
    </location>
</feature>